<evidence type="ECO:0000256" key="1">
    <source>
        <dbReference type="SAM" id="SignalP"/>
    </source>
</evidence>
<dbReference type="AlphaFoldDB" id="A0A3L6RFX5"/>
<keyword evidence="3" id="KW-1185">Reference proteome</keyword>
<gene>
    <name evidence="2" type="ORF">C2845_PM06G29550</name>
</gene>
<reference evidence="3" key="1">
    <citation type="journal article" date="2019" name="Nat. Commun.">
        <title>The genome of broomcorn millet.</title>
        <authorList>
            <person name="Zou C."/>
            <person name="Miki D."/>
            <person name="Li D."/>
            <person name="Tang Q."/>
            <person name="Xiao L."/>
            <person name="Rajput S."/>
            <person name="Deng P."/>
            <person name="Jia W."/>
            <person name="Huang R."/>
            <person name="Zhang M."/>
            <person name="Sun Y."/>
            <person name="Hu J."/>
            <person name="Fu X."/>
            <person name="Schnable P.S."/>
            <person name="Li F."/>
            <person name="Zhang H."/>
            <person name="Feng B."/>
            <person name="Zhu X."/>
            <person name="Liu R."/>
            <person name="Schnable J.C."/>
            <person name="Zhu J.-K."/>
            <person name="Zhang H."/>
        </authorList>
    </citation>
    <scope>NUCLEOTIDE SEQUENCE [LARGE SCALE GENOMIC DNA]</scope>
</reference>
<dbReference type="EMBL" id="PQIB02000009">
    <property type="protein sequence ID" value="RLN01121.1"/>
    <property type="molecule type" value="Genomic_DNA"/>
</dbReference>
<dbReference type="InterPro" id="IPR035513">
    <property type="entry name" value="Invertase/methylesterase_inhib"/>
</dbReference>
<feature type="signal peptide" evidence="1">
    <location>
        <begin position="1"/>
        <end position="31"/>
    </location>
</feature>
<organism evidence="2 3">
    <name type="scientific">Panicum miliaceum</name>
    <name type="common">Proso millet</name>
    <name type="synonym">Broomcorn millet</name>
    <dbReference type="NCBI Taxonomy" id="4540"/>
    <lineage>
        <taxon>Eukaryota</taxon>
        <taxon>Viridiplantae</taxon>
        <taxon>Streptophyta</taxon>
        <taxon>Embryophyta</taxon>
        <taxon>Tracheophyta</taxon>
        <taxon>Spermatophyta</taxon>
        <taxon>Magnoliopsida</taxon>
        <taxon>Liliopsida</taxon>
        <taxon>Poales</taxon>
        <taxon>Poaceae</taxon>
        <taxon>PACMAD clade</taxon>
        <taxon>Panicoideae</taxon>
        <taxon>Panicodae</taxon>
        <taxon>Paniceae</taxon>
        <taxon>Panicinae</taxon>
        <taxon>Panicum</taxon>
        <taxon>Panicum sect. Panicum</taxon>
    </lineage>
</organism>
<evidence type="ECO:0000313" key="3">
    <source>
        <dbReference type="Proteomes" id="UP000275267"/>
    </source>
</evidence>
<name>A0A3L6RFX5_PANMI</name>
<comment type="caution">
    <text evidence="2">The sequence shown here is derived from an EMBL/GenBank/DDBJ whole genome shotgun (WGS) entry which is preliminary data.</text>
</comment>
<sequence>MAPATTTSAAIAAALLCLCASAFPAAHPTDGRPVAGGHHHQGTKVETDIVAEACANATRLSYVPQLTMEYCVSTLRADRRSAAATQARDLALVAMDLLQLSAADADAWLATVPEGDRKGDTALTVHFCRLDYGAVARTVPECRPMVQGYKPGEDGNLGFYNYMEYGTWLSEAALDCWENIFFDEKLKEKALNQVQEAANRANLVGAMIEQMVGILDGHSRD</sequence>
<dbReference type="Gene3D" id="1.20.140.40">
    <property type="entry name" value="Invertase/pectin methylesterase inhibitor family protein"/>
    <property type="match status" value="1"/>
</dbReference>
<dbReference type="Proteomes" id="UP000275267">
    <property type="component" value="Unassembled WGS sequence"/>
</dbReference>
<protein>
    <submittedName>
        <fullName evidence="2">Uncharacterized protein</fullName>
    </submittedName>
</protein>
<dbReference type="SUPFAM" id="SSF101148">
    <property type="entry name" value="Plant invertase/pectin methylesterase inhibitor"/>
    <property type="match status" value="1"/>
</dbReference>
<accession>A0A3L6RFX5</accession>
<proteinExistence type="predicted"/>
<evidence type="ECO:0000313" key="2">
    <source>
        <dbReference type="EMBL" id="RLN01121.1"/>
    </source>
</evidence>
<feature type="chain" id="PRO_5018178873" evidence="1">
    <location>
        <begin position="32"/>
        <end position="221"/>
    </location>
</feature>
<dbReference type="OrthoDB" id="680464at2759"/>
<keyword evidence="1" id="KW-0732">Signal</keyword>